<accession>A0A7X5UD09</accession>
<dbReference type="GO" id="GO:0030313">
    <property type="term" value="C:cell envelope"/>
    <property type="evidence" value="ECO:0007669"/>
    <property type="project" value="UniProtKB-SubCell"/>
</dbReference>
<dbReference type="Proteomes" id="UP000490980">
    <property type="component" value="Unassembled WGS sequence"/>
</dbReference>
<evidence type="ECO:0000256" key="1">
    <source>
        <dbReference type="ARBA" id="ARBA00004196"/>
    </source>
</evidence>
<dbReference type="AlphaFoldDB" id="A0A7X5UD09"/>
<dbReference type="GO" id="GO:0015036">
    <property type="term" value="F:disulfide oxidoreductase activity"/>
    <property type="evidence" value="ECO:0007669"/>
    <property type="project" value="UniProtKB-ARBA"/>
</dbReference>
<dbReference type="InterPro" id="IPR013766">
    <property type="entry name" value="Thioredoxin_domain"/>
</dbReference>
<organism evidence="5 6">
    <name type="scientific">Luteibacter anthropi</name>
    <dbReference type="NCBI Taxonomy" id="564369"/>
    <lineage>
        <taxon>Bacteria</taxon>
        <taxon>Pseudomonadati</taxon>
        <taxon>Pseudomonadota</taxon>
        <taxon>Gammaproteobacteria</taxon>
        <taxon>Lysobacterales</taxon>
        <taxon>Rhodanobacteraceae</taxon>
        <taxon>Luteibacter</taxon>
    </lineage>
</organism>
<comment type="subcellular location">
    <subcellularLocation>
        <location evidence="1">Cell envelope</location>
    </subcellularLocation>
</comment>
<dbReference type="Pfam" id="PF08534">
    <property type="entry name" value="Redoxin"/>
    <property type="match status" value="1"/>
</dbReference>
<keyword evidence="6" id="KW-1185">Reference proteome</keyword>
<dbReference type="InterPro" id="IPR036249">
    <property type="entry name" value="Thioredoxin-like_sf"/>
</dbReference>
<dbReference type="PROSITE" id="PS00194">
    <property type="entry name" value="THIOREDOXIN_1"/>
    <property type="match status" value="1"/>
</dbReference>
<evidence type="ECO:0000313" key="5">
    <source>
        <dbReference type="EMBL" id="NII08218.1"/>
    </source>
</evidence>
<dbReference type="PANTHER" id="PTHR42852:SF17">
    <property type="entry name" value="THIOREDOXIN-LIKE PROTEIN HI_1115"/>
    <property type="match status" value="1"/>
</dbReference>
<feature type="domain" description="Thioredoxin" evidence="4">
    <location>
        <begin position="25"/>
        <end position="179"/>
    </location>
</feature>
<keyword evidence="3" id="KW-0676">Redox-active center</keyword>
<dbReference type="PROSITE" id="PS51352">
    <property type="entry name" value="THIOREDOXIN_2"/>
    <property type="match status" value="1"/>
</dbReference>
<dbReference type="InterPro" id="IPR050553">
    <property type="entry name" value="Thioredoxin_ResA/DsbE_sf"/>
</dbReference>
<gene>
    <name evidence="5" type="ORF">HBF25_17675</name>
</gene>
<dbReference type="SUPFAM" id="SSF52833">
    <property type="entry name" value="Thioredoxin-like"/>
    <property type="match status" value="1"/>
</dbReference>
<dbReference type="Gene3D" id="3.40.30.10">
    <property type="entry name" value="Glutaredoxin"/>
    <property type="match status" value="1"/>
</dbReference>
<dbReference type="PANTHER" id="PTHR42852">
    <property type="entry name" value="THIOL:DISULFIDE INTERCHANGE PROTEIN DSBE"/>
    <property type="match status" value="1"/>
</dbReference>
<evidence type="ECO:0000256" key="3">
    <source>
        <dbReference type="ARBA" id="ARBA00023284"/>
    </source>
</evidence>
<dbReference type="CDD" id="cd02966">
    <property type="entry name" value="TlpA_like_family"/>
    <property type="match status" value="1"/>
</dbReference>
<evidence type="ECO:0000256" key="2">
    <source>
        <dbReference type="ARBA" id="ARBA00022748"/>
    </source>
</evidence>
<evidence type="ECO:0000259" key="4">
    <source>
        <dbReference type="PROSITE" id="PS51352"/>
    </source>
</evidence>
<dbReference type="EMBL" id="JAARLZ010000011">
    <property type="protein sequence ID" value="NII08218.1"/>
    <property type="molecule type" value="Genomic_DNA"/>
</dbReference>
<dbReference type="GO" id="GO:0017004">
    <property type="term" value="P:cytochrome complex assembly"/>
    <property type="evidence" value="ECO:0007669"/>
    <property type="project" value="UniProtKB-KW"/>
</dbReference>
<name>A0A7X5UD09_9GAMM</name>
<protein>
    <submittedName>
        <fullName evidence="5">TlpA family protein disulfide reductase</fullName>
    </submittedName>
</protein>
<evidence type="ECO:0000313" key="6">
    <source>
        <dbReference type="Proteomes" id="UP000490980"/>
    </source>
</evidence>
<comment type="caution">
    <text evidence="5">The sequence shown here is derived from an EMBL/GenBank/DDBJ whole genome shotgun (WGS) entry which is preliminary data.</text>
</comment>
<dbReference type="InterPro" id="IPR013740">
    <property type="entry name" value="Redoxin"/>
</dbReference>
<sequence>MTRGPAFWIVVLAVVAAAAGFWTEHRRLNPSPPEGVTVAVEGDIPRDVVFLTPDGKARPLSDWRGQKVLINFWATWCAPCRREMPLLSEAYPRYRGQNVAVIGAAEDTADAVRGYIAERPVSYPVVIAGSDSPGGSLSFGNTRRVLPYSVLIGEDGRILRRKIGTFSPAELDEWLAPEH</sequence>
<keyword evidence="2" id="KW-0201">Cytochrome c-type biogenesis</keyword>
<proteinExistence type="predicted"/>
<dbReference type="InterPro" id="IPR017937">
    <property type="entry name" value="Thioredoxin_CS"/>
</dbReference>
<reference evidence="5 6" key="1">
    <citation type="submission" date="2020-03" db="EMBL/GenBank/DDBJ databases">
        <authorList>
            <person name="Lai Q."/>
        </authorList>
    </citation>
    <scope>NUCLEOTIDE SEQUENCE [LARGE SCALE GENOMIC DNA]</scope>
    <source>
        <strain evidence="5 6">CCUG 25036</strain>
    </source>
</reference>
<dbReference type="RefSeq" id="WP_166950768.1">
    <property type="nucleotide sequence ID" value="NZ_JAARLZ010000011.1"/>
</dbReference>